<evidence type="ECO:0000313" key="2">
    <source>
        <dbReference type="EMBL" id="GET93033.1"/>
    </source>
</evidence>
<feature type="region of interest" description="Disordered" evidence="1">
    <location>
        <begin position="344"/>
        <end position="369"/>
    </location>
</feature>
<feature type="compositionally biased region" description="Polar residues" evidence="1">
    <location>
        <begin position="359"/>
        <end position="369"/>
    </location>
</feature>
<feature type="compositionally biased region" description="Low complexity" evidence="1">
    <location>
        <begin position="344"/>
        <end position="354"/>
    </location>
</feature>
<dbReference type="OrthoDB" id="251139at2759"/>
<organism evidence="2 3">
    <name type="scientific">Leishmania tarentolae</name>
    <name type="common">Sauroleishmania tarentolae</name>
    <dbReference type="NCBI Taxonomy" id="5689"/>
    <lineage>
        <taxon>Eukaryota</taxon>
        <taxon>Discoba</taxon>
        <taxon>Euglenozoa</taxon>
        <taxon>Kinetoplastea</taxon>
        <taxon>Metakinetoplastina</taxon>
        <taxon>Trypanosomatida</taxon>
        <taxon>Trypanosomatidae</taxon>
        <taxon>Leishmaniinae</taxon>
        <taxon>Leishmania</taxon>
        <taxon>lizard Leishmania</taxon>
    </lineage>
</organism>
<dbReference type="VEuPathDB" id="TriTrypDB:LtaPh_3551000"/>
<protein>
    <submittedName>
        <fullName evidence="2">Uncharacterized protein</fullName>
    </submittedName>
</protein>
<keyword evidence="3" id="KW-1185">Reference proteome</keyword>
<proteinExistence type="predicted"/>
<accession>A0A640KTT9</accession>
<dbReference type="Proteomes" id="UP000419144">
    <property type="component" value="Unassembled WGS sequence"/>
</dbReference>
<evidence type="ECO:0000256" key="1">
    <source>
        <dbReference type="SAM" id="MobiDB-lite"/>
    </source>
</evidence>
<reference evidence="2" key="1">
    <citation type="submission" date="2019-11" db="EMBL/GenBank/DDBJ databases">
        <title>Leishmania tarentolae CDS.</title>
        <authorList>
            <person name="Goto Y."/>
            <person name="Yamagishi J."/>
        </authorList>
    </citation>
    <scope>NUCLEOTIDE SEQUENCE [LARGE SCALE GENOMIC DNA]</scope>
    <source>
        <strain evidence="2">Parrot Tar II</strain>
    </source>
</reference>
<name>A0A640KTT9_LEITA</name>
<dbReference type="EMBL" id="BLBS01000056">
    <property type="protein sequence ID" value="GET93033.1"/>
    <property type="molecule type" value="Genomic_DNA"/>
</dbReference>
<comment type="caution">
    <text evidence="2">The sequence shown here is derived from an EMBL/GenBank/DDBJ whole genome shotgun (WGS) entry which is preliminary data.</text>
</comment>
<evidence type="ECO:0000313" key="3">
    <source>
        <dbReference type="Proteomes" id="UP000419144"/>
    </source>
</evidence>
<sequence length="369" mass="40122">MERSPAHPSDTAAKLPVRQKEVTFDSLCVNAEDRFVEGQSGKPEERRGFRPNTKLYAANAARTRGRTGAAIESGFMESAPIVNEVAGEEKASHIGRSRARQLRVTEGNTDAIPTTRVKTKSTLARPGHATRTSIPSTRSLWVEGSSVLNQDVGLASAALTHLSNCVKQEDRLKEELEAARLAKIRALRAVVKVFMQSFIDRDSCPRTTHVSSKVVSDTLAVARCSIITNTLVCTVQNFMRGFCSRRLCAARGSSSGSQLFPIMATQESGRFTTTLYSSEHGRAESSVNESYVSPNHSVSDNLEEEEVSRIKQLYFDYFDCEAMSISSAVVSGSDMSILAYSSPSSVSRPSSPVSRGDHSSFSQCASTTM</sequence>
<dbReference type="AlphaFoldDB" id="A0A640KTT9"/>
<gene>
    <name evidence="2" type="ORF">LtaPh_3551000</name>
</gene>